<evidence type="ECO:0000313" key="4">
    <source>
        <dbReference type="EMBL" id="RWR89001.1"/>
    </source>
</evidence>
<keyword evidence="4" id="KW-0808">Transferase</keyword>
<dbReference type="Gene3D" id="3.40.50.2000">
    <property type="entry name" value="Glycogen Phosphorylase B"/>
    <property type="match status" value="2"/>
</dbReference>
<dbReference type="AlphaFoldDB" id="A0A443PE22"/>
<dbReference type="Proteomes" id="UP000283530">
    <property type="component" value="Unassembled WGS sequence"/>
</dbReference>
<feature type="chain" id="PRO_5019539439" evidence="3">
    <location>
        <begin position="22"/>
        <end position="121"/>
    </location>
</feature>
<feature type="transmembrane region" description="Helical" evidence="2">
    <location>
        <begin position="57"/>
        <end position="75"/>
    </location>
</feature>
<protein>
    <submittedName>
        <fullName evidence="4">UDP-glycosyltransferase 92A1-like protein</fullName>
    </submittedName>
</protein>
<feature type="signal peptide" evidence="3">
    <location>
        <begin position="1"/>
        <end position="21"/>
    </location>
</feature>
<dbReference type="EMBL" id="QPKB01000007">
    <property type="protein sequence ID" value="RWR89001.1"/>
    <property type="molecule type" value="Genomic_DNA"/>
</dbReference>
<sequence length="121" mass="13591">MAHFILFPLMAHGHFIPFVALARLLEQRTGHTITIVNTPLNIPTLQSMLPPQSTIRLASLPFNVLLICIISDFFFGWTVEIAHMHGIFHLVFVTGAAHSSAIGFTNWIRLPHTKTDSEYLT</sequence>
<dbReference type="OrthoDB" id="5835829at2759"/>
<keyword evidence="5" id="KW-1185">Reference proteome</keyword>
<comment type="caution">
    <text evidence="4">The sequence shown here is derived from an EMBL/GenBank/DDBJ whole genome shotgun (WGS) entry which is preliminary data.</text>
</comment>
<evidence type="ECO:0000313" key="5">
    <source>
        <dbReference type="Proteomes" id="UP000283530"/>
    </source>
</evidence>
<keyword evidence="2" id="KW-0812">Transmembrane</keyword>
<dbReference type="GO" id="GO:0035251">
    <property type="term" value="F:UDP-glucosyltransferase activity"/>
    <property type="evidence" value="ECO:0007669"/>
    <property type="project" value="TreeGrafter"/>
</dbReference>
<organism evidence="4 5">
    <name type="scientific">Cinnamomum micranthum f. kanehirae</name>
    <dbReference type="NCBI Taxonomy" id="337451"/>
    <lineage>
        <taxon>Eukaryota</taxon>
        <taxon>Viridiplantae</taxon>
        <taxon>Streptophyta</taxon>
        <taxon>Embryophyta</taxon>
        <taxon>Tracheophyta</taxon>
        <taxon>Spermatophyta</taxon>
        <taxon>Magnoliopsida</taxon>
        <taxon>Magnoliidae</taxon>
        <taxon>Laurales</taxon>
        <taxon>Lauraceae</taxon>
        <taxon>Cinnamomum</taxon>
    </lineage>
</organism>
<dbReference type="PANTHER" id="PTHR48047:SF107">
    <property type="entry name" value="UDP-GLYCOSYLTRANSFERASE 92A1-LIKE"/>
    <property type="match status" value="1"/>
</dbReference>
<dbReference type="PANTHER" id="PTHR48047">
    <property type="entry name" value="GLYCOSYLTRANSFERASE"/>
    <property type="match status" value="1"/>
</dbReference>
<evidence type="ECO:0000256" key="3">
    <source>
        <dbReference type="SAM" id="SignalP"/>
    </source>
</evidence>
<keyword evidence="3" id="KW-0732">Signal</keyword>
<evidence type="ECO:0000256" key="1">
    <source>
        <dbReference type="ARBA" id="ARBA00009995"/>
    </source>
</evidence>
<dbReference type="SUPFAM" id="SSF53756">
    <property type="entry name" value="UDP-Glycosyltransferase/glycogen phosphorylase"/>
    <property type="match status" value="1"/>
</dbReference>
<comment type="similarity">
    <text evidence="1">Belongs to the UDP-glycosyltransferase family.</text>
</comment>
<feature type="transmembrane region" description="Helical" evidence="2">
    <location>
        <begin position="87"/>
        <end position="108"/>
    </location>
</feature>
<accession>A0A443PE22</accession>
<evidence type="ECO:0000256" key="2">
    <source>
        <dbReference type="SAM" id="Phobius"/>
    </source>
</evidence>
<keyword evidence="2" id="KW-1133">Transmembrane helix</keyword>
<keyword evidence="2" id="KW-0472">Membrane</keyword>
<reference evidence="4 5" key="1">
    <citation type="journal article" date="2019" name="Nat. Plants">
        <title>Stout camphor tree genome fills gaps in understanding of flowering plant genome evolution.</title>
        <authorList>
            <person name="Chaw S.M."/>
            <person name="Liu Y.C."/>
            <person name="Wu Y.W."/>
            <person name="Wang H.Y."/>
            <person name="Lin C.I."/>
            <person name="Wu C.S."/>
            <person name="Ke H.M."/>
            <person name="Chang L.Y."/>
            <person name="Hsu C.Y."/>
            <person name="Yang H.T."/>
            <person name="Sudianto E."/>
            <person name="Hsu M.H."/>
            <person name="Wu K.P."/>
            <person name="Wang L.N."/>
            <person name="Leebens-Mack J.H."/>
            <person name="Tsai I.J."/>
        </authorList>
    </citation>
    <scope>NUCLEOTIDE SEQUENCE [LARGE SCALE GENOMIC DNA]</scope>
    <source>
        <strain evidence="5">cv. Chaw 1501</strain>
        <tissue evidence="4">Young leaves</tissue>
    </source>
</reference>
<name>A0A443PE22_9MAGN</name>
<gene>
    <name evidence="4" type="ORF">CKAN_01804500</name>
</gene>
<proteinExistence type="inferred from homology"/>